<keyword evidence="3" id="KW-0862">Zinc</keyword>
<keyword evidence="2 4" id="KW-0863">Zinc-finger</keyword>
<reference evidence="7" key="1">
    <citation type="submission" date="2025-08" db="UniProtKB">
        <authorList>
            <consortium name="RefSeq"/>
        </authorList>
    </citation>
    <scope>IDENTIFICATION</scope>
</reference>
<gene>
    <name evidence="7" type="primary">LOC136091386</name>
</gene>
<evidence type="ECO:0000256" key="3">
    <source>
        <dbReference type="ARBA" id="ARBA00022833"/>
    </source>
</evidence>
<dbReference type="RefSeq" id="XP_065674947.1">
    <property type="nucleotide sequence ID" value="XM_065818875.1"/>
</dbReference>
<dbReference type="GeneID" id="136091386"/>
<evidence type="ECO:0000313" key="7">
    <source>
        <dbReference type="RefSeq" id="XP_065674947.1"/>
    </source>
</evidence>
<feature type="domain" description="PHD-type" evidence="5">
    <location>
        <begin position="333"/>
        <end position="394"/>
    </location>
</feature>
<sequence>MIVQRSSSGWMKGETFLYYLKEFKRYLLGKGLLNIKDNNQKVVLFVDGHSSHLSYGASKYCEETSIVLYCLYPNATHVQQPVDVGVMNSLQGYWARQVQIYRMSHTGAAITSEKFPAMAMKAIIQITAPVMKKAFECCDLYPFNPDRVNLNKLLSTYQLAPQPVFTYDVGKKLALEGLEKNLSEAELEQFKIWNKDTTNCSQHWCRLYEIWRDMGAEVRLPANTSYTSATSPVIDFAVTPGFLNNQPMVNSENKINETGAQDFGSDIDEVSDNFQVSFDQGKATMLVLKEVLKVPVSNKPVNKRKKRLVYALSTQEHRETLTNKVNGSIEDENWICYGCKANYEEEIRAKLWLNCDSCNRAVHLNCISEEHKKLTNIKKLIKKQNFPFVCQECN</sequence>
<evidence type="ECO:0000256" key="1">
    <source>
        <dbReference type="ARBA" id="ARBA00022723"/>
    </source>
</evidence>
<evidence type="ECO:0000259" key="5">
    <source>
        <dbReference type="PROSITE" id="PS50016"/>
    </source>
</evidence>
<dbReference type="Pfam" id="PF03184">
    <property type="entry name" value="DDE_1"/>
    <property type="match status" value="1"/>
</dbReference>
<dbReference type="SMART" id="SM00249">
    <property type="entry name" value="PHD"/>
    <property type="match status" value="1"/>
</dbReference>
<dbReference type="InterPro" id="IPR013083">
    <property type="entry name" value="Znf_RING/FYVE/PHD"/>
</dbReference>
<dbReference type="InterPro" id="IPR004875">
    <property type="entry name" value="DDE_SF_endonuclease_dom"/>
</dbReference>
<evidence type="ECO:0000256" key="4">
    <source>
        <dbReference type="PROSITE-ProRule" id="PRU00146"/>
    </source>
</evidence>
<protein>
    <submittedName>
        <fullName evidence="7">Uncharacterized protein LOC136091386</fullName>
    </submittedName>
</protein>
<name>A0ABM4DKB1_HYDVU</name>
<dbReference type="PROSITE" id="PS50016">
    <property type="entry name" value="ZF_PHD_2"/>
    <property type="match status" value="1"/>
</dbReference>
<dbReference type="Proteomes" id="UP001652625">
    <property type="component" value="Chromosome 15"/>
</dbReference>
<organism evidence="6 7">
    <name type="scientific">Hydra vulgaris</name>
    <name type="common">Hydra</name>
    <name type="synonym">Hydra attenuata</name>
    <dbReference type="NCBI Taxonomy" id="6087"/>
    <lineage>
        <taxon>Eukaryota</taxon>
        <taxon>Metazoa</taxon>
        <taxon>Cnidaria</taxon>
        <taxon>Hydrozoa</taxon>
        <taxon>Hydroidolina</taxon>
        <taxon>Anthoathecata</taxon>
        <taxon>Aplanulata</taxon>
        <taxon>Hydridae</taxon>
        <taxon>Hydra</taxon>
    </lineage>
</organism>
<dbReference type="InterPro" id="IPR001965">
    <property type="entry name" value="Znf_PHD"/>
</dbReference>
<proteinExistence type="predicted"/>
<keyword evidence="1" id="KW-0479">Metal-binding</keyword>
<evidence type="ECO:0000313" key="6">
    <source>
        <dbReference type="Proteomes" id="UP001652625"/>
    </source>
</evidence>
<evidence type="ECO:0000256" key="2">
    <source>
        <dbReference type="ARBA" id="ARBA00022771"/>
    </source>
</evidence>
<dbReference type="Gene3D" id="3.30.40.10">
    <property type="entry name" value="Zinc/RING finger domain, C3HC4 (zinc finger)"/>
    <property type="match status" value="1"/>
</dbReference>
<dbReference type="SUPFAM" id="SSF57903">
    <property type="entry name" value="FYVE/PHD zinc finger"/>
    <property type="match status" value="1"/>
</dbReference>
<keyword evidence="6" id="KW-1185">Reference proteome</keyword>
<dbReference type="InterPro" id="IPR011011">
    <property type="entry name" value="Znf_FYVE_PHD"/>
</dbReference>
<dbReference type="InterPro" id="IPR019787">
    <property type="entry name" value="Znf_PHD-finger"/>
</dbReference>
<accession>A0ABM4DKB1</accession>